<keyword evidence="2" id="KW-1185">Reference proteome</keyword>
<dbReference type="Proteomes" id="UP000331127">
    <property type="component" value="Unassembled WGS sequence"/>
</dbReference>
<dbReference type="EMBL" id="BLAE01000003">
    <property type="protein sequence ID" value="GES06512.1"/>
    <property type="molecule type" value="Genomic_DNA"/>
</dbReference>
<evidence type="ECO:0000313" key="2">
    <source>
        <dbReference type="Proteomes" id="UP000331127"/>
    </source>
</evidence>
<dbReference type="AlphaFoldDB" id="A0A5M3WEJ3"/>
<evidence type="ECO:0000313" key="1">
    <source>
        <dbReference type="EMBL" id="GES06512.1"/>
    </source>
</evidence>
<proteinExistence type="predicted"/>
<name>A0A5M3WEJ3_9ACTN</name>
<sequence length="56" mass="5956">MASRMNLVSHATVTGTAAVVTAMSTARTTSRALACQAKENALAVVWTLSRIDFMEI</sequence>
<comment type="caution">
    <text evidence="1">The sequence shown here is derived from an EMBL/GenBank/DDBJ whole genome shotgun (WGS) entry which is preliminary data.</text>
</comment>
<accession>A0A5M3WEJ3</accession>
<reference evidence="1 2" key="1">
    <citation type="submission" date="2019-10" db="EMBL/GenBank/DDBJ databases">
        <title>Whole genome shotgun sequence of Acrocarpospora macrocephala NBRC 16266.</title>
        <authorList>
            <person name="Ichikawa N."/>
            <person name="Kimura A."/>
            <person name="Kitahashi Y."/>
            <person name="Komaki H."/>
            <person name="Oguchi A."/>
        </authorList>
    </citation>
    <scope>NUCLEOTIDE SEQUENCE [LARGE SCALE GENOMIC DNA]</scope>
    <source>
        <strain evidence="1 2">NBRC 16266</strain>
    </source>
</reference>
<organism evidence="1 2">
    <name type="scientific">Acrocarpospora macrocephala</name>
    <dbReference type="NCBI Taxonomy" id="150177"/>
    <lineage>
        <taxon>Bacteria</taxon>
        <taxon>Bacillati</taxon>
        <taxon>Actinomycetota</taxon>
        <taxon>Actinomycetes</taxon>
        <taxon>Streptosporangiales</taxon>
        <taxon>Streptosporangiaceae</taxon>
        <taxon>Acrocarpospora</taxon>
    </lineage>
</organism>
<protein>
    <submittedName>
        <fullName evidence="1">Uncharacterized protein</fullName>
    </submittedName>
</protein>
<gene>
    <name evidence="1" type="ORF">Amac_001070</name>
</gene>